<dbReference type="AlphaFoldDB" id="A0A941AR92"/>
<comment type="caution">
    <text evidence="4">The sequence shown here is derived from an EMBL/GenBank/DDBJ whole genome shotgun (WGS) entry which is preliminary data.</text>
</comment>
<organism evidence="4 5">
    <name type="scientific">Halalkalibacter suaedae</name>
    <dbReference type="NCBI Taxonomy" id="2822140"/>
    <lineage>
        <taxon>Bacteria</taxon>
        <taxon>Bacillati</taxon>
        <taxon>Bacillota</taxon>
        <taxon>Bacilli</taxon>
        <taxon>Bacillales</taxon>
        <taxon>Bacillaceae</taxon>
        <taxon>Halalkalibacter</taxon>
    </lineage>
</organism>
<protein>
    <submittedName>
        <fullName evidence="4">Plasmid recombination protein</fullName>
    </submittedName>
</protein>
<evidence type="ECO:0000256" key="3">
    <source>
        <dbReference type="SAM" id="MobiDB-lite"/>
    </source>
</evidence>
<dbReference type="Pfam" id="PF01076">
    <property type="entry name" value="Mob_Pre"/>
    <property type="match status" value="1"/>
</dbReference>
<evidence type="ECO:0000313" key="4">
    <source>
        <dbReference type="EMBL" id="MBP3953681.1"/>
    </source>
</evidence>
<reference evidence="4" key="1">
    <citation type="submission" date="2021-03" db="EMBL/GenBank/DDBJ databases">
        <title>Bacillus suaedae sp. nov., isolated from Suaeda aralocaspica.</title>
        <authorList>
            <person name="Lei R.F.R."/>
        </authorList>
    </citation>
    <scope>NUCLEOTIDE SEQUENCE</scope>
    <source>
        <strain evidence="4">YZJH907-2</strain>
    </source>
</reference>
<keyword evidence="2" id="KW-0175">Coiled coil</keyword>
<comment type="similarity">
    <text evidence="1">Belongs to the plasmid mobilization pre family.</text>
</comment>
<dbReference type="CDD" id="cd17242">
    <property type="entry name" value="MobM_relaxase"/>
    <property type="match status" value="1"/>
</dbReference>
<dbReference type="InterPro" id="IPR001668">
    <property type="entry name" value="Mob_Pre"/>
</dbReference>
<dbReference type="Gene3D" id="3.30.930.30">
    <property type="match status" value="1"/>
</dbReference>
<evidence type="ECO:0000256" key="1">
    <source>
        <dbReference type="ARBA" id="ARBA00010657"/>
    </source>
</evidence>
<feature type="coiled-coil region" evidence="2">
    <location>
        <begin position="292"/>
        <end position="347"/>
    </location>
</feature>
<feature type="coiled-coil region" evidence="2">
    <location>
        <begin position="187"/>
        <end position="221"/>
    </location>
</feature>
<sequence length="391" mass="45661">MSFAIIRMKKMKESAIKGIQFHNQREKESQTNPDIDESRSHQNYDLINPGHIDYKERIDSMIQEGVTTGKAVRKDAVRLASFLVTSDSTFFDKMSESEEKRFFETAKEFLADRYGEKNIAYAVVHKDEKTPHMHVGFVPITEDGRLSAKDFFGKKMQLVELQNDYHKHMNEKGFDLERGVSSDRKNIETSRFKALTAQDQLKELEAEFKDGVEQLNILDRDIQERKIILAGQLETSKLQQASLEKAQLQMNRFKHRVEKLQVPLREIEAIKGKAALGTVVLKKDEFESLKGMARKGTMVDDLQEQVKGLKRENNDLRRQNLSRSDQVDELQSENRELKKEASKFKSLYQYSIKILEKMNVWDRVKEMFEKAERAFDQKPQKTLEKEMDLER</sequence>
<dbReference type="GO" id="GO:0003677">
    <property type="term" value="F:DNA binding"/>
    <property type="evidence" value="ECO:0007669"/>
    <property type="project" value="InterPro"/>
</dbReference>
<accession>A0A941AR92</accession>
<dbReference type="EMBL" id="JAGKSQ010000024">
    <property type="protein sequence ID" value="MBP3953681.1"/>
    <property type="molecule type" value="Genomic_DNA"/>
</dbReference>
<dbReference type="RefSeq" id="WP_210599535.1">
    <property type="nucleotide sequence ID" value="NZ_JAGKSQ010000024.1"/>
</dbReference>
<dbReference type="GO" id="GO:0006310">
    <property type="term" value="P:DNA recombination"/>
    <property type="evidence" value="ECO:0007669"/>
    <property type="project" value="InterPro"/>
</dbReference>
<feature type="region of interest" description="Disordered" evidence="3">
    <location>
        <begin position="23"/>
        <end position="42"/>
    </location>
</feature>
<evidence type="ECO:0000313" key="5">
    <source>
        <dbReference type="Proteomes" id="UP000678228"/>
    </source>
</evidence>
<name>A0A941AR92_9BACI</name>
<dbReference type="Proteomes" id="UP000678228">
    <property type="component" value="Unassembled WGS sequence"/>
</dbReference>
<gene>
    <name evidence="4" type="ORF">J7W16_21725</name>
</gene>
<keyword evidence="5" id="KW-1185">Reference proteome</keyword>
<dbReference type="NCBIfam" id="NF041497">
    <property type="entry name" value="MobV"/>
    <property type="match status" value="1"/>
</dbReference>
<evidence type="ECO:0000256" key="2">
    <source>
        <dbReference type="SAM" id="Coils"/>
    </source>
</evidence>
<proteinExistence type="inferred from homology"/>